<evidence type="ECO:0000313" key="4">
    <source>
        <dbReference type="Proteomes" id="UP000215005"/>
    </source>
</evidence>
<sequence>MSHTTVTNATDMARFRELQQLAYAAAASVAATLEPGVTERQAARRIRTWLEERGVQDWFHTPFAWFGDRTAFRNFRVPLQFFPTGRRLEEGMPFILDCAPVRDGYVADIGFAGCLGDNPVHDRLMDDLAAYRDLIVREVRAQRPLREIYQEVDALITRQGYDNRHQVYPGRVIAHQVAKVHSRLPKAIVAGFGIRSLQTLFGDLIVERMHHRSPLWADGKISQHPATPGLWAVEPHIGFRGVGVKFEEILVVTEDDAYWLDDDLPHVRRWAGSPSEAKPVEAEPVEAAPAEAAGTDTTAAPAEKRDATP</sequence>
<evidence type="ECO:0000259" key="2">
    <source>
        <dbReference type="Pfam" id="PF00557"/>
    </source>
</evidence>
<dbReference type="KEGG" id="ngv:CDO52_22385"/>
<keyword evidence="3" id="KW-0378">Hydrolase</keyword>
<dbReference type="PANTHER" id="PTHR46112:SF2">
    <property type="entry name" value="XAA-PRO AMINOPEPTIDASE P-RELATED"/>
    <property type="match status" value="1"/>
</dbReference>
<protein>
    <submittedName>
        <fullName evidence="3">Xaa-Pro aminopeptidase</fullName>
    </submittedName>
</protein>
<dbReference type="AlphaFoldDB" id="A0A223SAS8"/>
<dbReference type="Gene3D" id="3.90.230.10">
    <property type="entry name" value="Creatinase/methionine aminopeptidase superfamily"/>
    <property type="match status" value="1"/>
</dbReference>
<dbReference type="SUPFAM" id="SSF55920">
    <property type="entry name" value="Creatinase/aminopeptidase"/>
    <property type="match status" value="1"/>
</dbReference>
<keyword evidence="3" id="KW-0645">Protease</keyword>
<evidence type="ECO:0000256" key="1">
    <source>
        <dbReference type="SAM" id="MobiDB-lite"/>
    </source>
</evidence>
<dbReference type="InterPro" id="IPR036005">
    <property type="entry name" value="Creatinase/aminopeptidase-like"/>
</dbReference>
<gene>
    <name evidence="3" type="ORF">CDO52_22385</name>
</gene>
<dbReference type="CDD" id="cd01066">
    <property type="entry name" value="APP_MetAP"/>
    <property type="match status" value="1"/>
</dbReference>
<organism evidence="3 4">
    <name type="scientific">Nocardiopsis gilva YIM 90087</name>
    <dbReference type="NCBI Taxonomy" id="1235441"/>
    <lineage>
        <taxon>Bacteria</taxon>
        <taxon>Bacillati</taxon>
        <taxon>Actinomycetota</taxon>
        <taxon>Actinomycetes</taxon>
        <taxon>Streptosporangiales</taxon>
        <taxon>Nocardiopsidaceae</taxon>
        <taxon>Nocardiopsis</taxon>
    </lineage>
</organism>
<evidence type="ECO:0000313" key="3">
    <source>
        <dbReference type="EMBL" id="ASU85173.1"/>
    </source>
</evidence>
<dbReference type="InterPro" id="IPR050659">
    <property type="entry name" value="Peptidase_M24B"/>
</dbReference>
<accession>A0A223SAS8</accession>
<feature type="region of interest" description="Disordered" evidence="1">
    <location>
        <begin position="270"/>
        <end position="309"/>
    </location>
</feature>
<feature type="compositionally biased region" description="Low complexity" evidence="1">
    <location>
        <begin position="285"/>
        <end position="301"/>
    </location>
</feature>
<dbReference type="GO" id="GO:0004177">
    <property type="term" value="F:aminopeptidase activity"/>
    <property type="evidence" value="ECO:0007669"/>
    <property type="project" value="UniProtKB-KW"/>
</dbReference>
<keyword evidence="4" id="KW-1185">Reference proteome</keyword>
<dbReference type="EMBL" id="CP022753">
    <property type="protein sequence ID" value="ASU85173.1"/>
    <property type="molecule type" value="Genomic_DNA"/>
</dbReference>
<keyword evidence="3" id="KW-0031">Aminopeptidase</keyword>
<dbReference type="RefSeq" id="WP_033301291.1">
    <property type="nucleotide sequence ID" value="NZ_ANBG01000311.1"/>
</dbReference>
<dbReference type="Proteomes" id="UP000215005">
    <property type="component" value="Chromosome"/>
</dbReference>
<reference evidence="3 4" key="1">
    <citation type="submission" date="2017-08" db="EMBL/GenBank/DDBJ databases">
        <title>The complete genome sequence of Nocardiopsis gilva YIM 90087.</title>
        <authorList>
            <person name="Yin M."/>
            <person name="Tang S."/>
        </authorList>
    </citation>
    <scope>NUCLEOTIDE SEQUENCE [LARGE SCALE GENOMIC DNA]</scope>
    <source>
        <strain evidence="3 4">YIM 90087</strain>
    </source>
</reference>
<feature type="domain" description="Peptidase M24" evidence="2">
    <location>
        <begin position="14"/>
        <end position="254"/>
    </location>
</feature>
<dbReference type="Pfam" id="PF00557">
    <property type="entry name" value="Peptidase_M24"/>
    <property type="match status" value="1"/>
</dbReference>
<dbReference type="InterPro" id="IPR000994">
    <property type="entry name" value="Pept_M24"/>
</dbReference>
<name>A0A223SAS8_9ACTN</name>
<dbReference type="PANTHER" id="PTHR46112">
    <property type="entry name" value="AMINOPEPTIDASE"/>
    <property type="match status" value="1"/>
</dbReference>
<dbReference type="OrthoDB" id="319775at2"/>
<proteinExistence type="predicted"/>